<keyword evidence="2 3" id="KW-0690">Ribosome biogenesis</keyword>
<dbReference type="HAMAP" id="MF_01077">
    <property type="entry name" value="RimP"/>
    <property type="match status" value="1"/>
</dbReference>
<accession>A0ABY5UY35</accession>
<reference evidence="6" key="1">
    <citation type="journal article" date="2022" name="Cell">
        <title>Design, construction, and in vivo augmentation of a complex gut microbiome.</title>
        <authorList>
            <person name="Cheng A.G."/>
            <person name="Ho P.Y."/>
            <person name="Aranda-Diaz A."/>
            <person name="Jain S."/>
            <person name="Yu F.B."/>
            <person name="Meng X."/>
            <person name="Wang M."/>
            <person name="Iakiviak M."/>
            <person name="Nagashima K."/>
            <person name="Zhao A."/>
            <person name="Murugkar P."/>
            <person name="Patil A."/>
            <person name="Atabakhsh K."/>
            <person name="Weakley A."/>
            <person name="Yan J."/>
            <person name="Brumbaugh A.R."/>
            <person name="Higginbottom S."/>
            <person name="Dimas A."/>
            <person name="Shiver A.L."/>
            <person name="Deutschbauer A."/>
            <person name="Neff N."/>
            <person name="Sonnenburg J.L."/>
            <person name="Huang K.C."/>
            <person name="Fischbach M.A."/>
        </authorList>
    </citation>
    <scope>NUCLEOTIDE SEQUENCE</scope>
    <source>
        <strain evidence="6">AP11</strain>
    </source>
</reference>
<dbReference type="Proteomes" id="UP001059295">
    <property type="component" value="Chromosome"/>
</dbReference>
<comment type="similarity">
    <text evidence="3">Belongs to the RimP family.</text>
</comment>
<sequence>MDTERIREIAEQALSGTDRFVVGIRQLPSDEIEVTIDSDTTVGIDDCIALSRAVTGAFDRDAEDFALTVVSAGIGQPLVCERQYRKMVGREVDVVLRDGRKLTAEAKAFDGGALTLAYAEKVAVEGKKRRQSVIREETIPLDAIKRTAEHLNFR</sequence>
<comment type="function">
    <text evidence="3">Required for maturation of 30S ribosomal subunits.</text>
</comment>
<protein>
    <recommendedName>
        <fullName evidence="3">Ribosome maturation factor RimP</fullName>
    </recommendedName>
</protein>
<evidence type="ECO:0000313" key="7">
    <source>
        <dbReference type="Proteomes" id="UP001059295"/>
    </source>
</evidence>
<dbReference type="Pfam" id="PF02576">
    <property type="entry name" value="RimP_N"/>
    <property type="match status" value="1"/>
</dbReference>
<evidence type="ECO:0000259" key="5">
    <source>
        <dbReference type="Pfam" id="PF17384"/>
    </source>
</evidence>
<evidence type="ECO:0000256" key="1">
    <source>
        <dbReference type="ARBA" id="ARBA00022490"/>
    </source>
</evidence>
<dbReference type="GeneID" id="82891977"/>
<gene>
    <name evidence="3 6" type="primary">rimP</name>
    <name evidence="6" type="ORF">NQ491_09545</name>
</gene>
<name>A0ABY5UY35_9BACT</name>
<dbReference type="Pfam" id="PF17384">
    <property type="entry name" value="DUF150_C"/>
    <property type="match status" value="1"/>
</dbReference>
<dbReference type="InterPro" id="IPR003728">
    <property type="entry name" value="Ribosome_maturation_RimP"/>
</dbReference>
<organism evidence="6 7">
    <name type="scientific">Alistipes ihumii AP11</name>
    <dbReference type="NCBI Taxonomy" id="1211813"/>
    <lineage>
        <taxon>Bacteria</taxon>
        <taxon>Pseudomonadati</taxon>
        <taxon>Bacteroidota</taxon>
        <taxon>Bacteroidia</taxon>
        <taxon>Bacteroidales</taxon>
        <taxon>Rikenellaceae</taxon>
        <taxon>Alistipes</taxon>
    </lineage>
</organism>
<evidence type="ECO:0000313" key="6">
    <source>
        <dbReference type="EMBL" id="UWN56885.1"/>
    </source>
</evidence>
<dbReference type="InterPro" id="IPR028998">
    <property type="entry name" value="RimP_C"/>
</dbReference>
<dbReference type="PANTHER" id="PTHR33867">
    <property type="entry name" value="RIBOSOME MATURATION FACTOR RIMP"/>
    <property type="match status" value="1"/>
</dbReference>
<keyword evidence="1 3" id="KW-0963">Cytoplasm</keyword>
<dbReference type="EMBL" id="CP102294">
    <property type="protein sequence ID" value="UWN56885.1"/>
    <property type="molecule type" value="Genomic_DNA"/>
</dbReference>
<dbReference type="SUPFAM" id="SSF75420">
    <property type="entry name" value="YhbC-like, N-terminal domain"/>
    <property type="match status" value="1"/>
</dbReference>
<dbReference type="NCBIfam" id="NF002531">
    <property type="entry name" value="PRK02001.1"/>
    <property type="match status" value="1"/>
</dbReference>
<dbReference type="PANTHER" id="PTHR33867:SF1">
    <property type="entry name" value="RIBOSOME MATURATION FACTOR RIMP"/>
    <property type="match status" value="1"/>
</dbReference>
<feature type="domain" description="Ribosome maturation factor RimP C-terminal" evidence="5">
    <location>
        <begin position="79"/>
        <end position="146"/>
    </location>
</feature>
<evidence type="ECO:0000256" key="2">
    <source>
        <dbReference type="ARBA" id="ARBA00022517"/>
    </source>
</evidence>
<proteinExistence type="inferred from homology"/>
<keyword evidence="7" id="KW-1185">Reference proteome</keyword>
<dbReference type="RefSeq" id="WP_019245795.1">
    <property type="nucleotide sequence ID" value="NZ_CAPH01000009.1"/>
</dbReference>
<dbReference type="InterPro" id="IPR028989">
    <property type="entry name" value="RimP_N"/>
</dbReference>
<feature type="domain" description="Ribosome maturation factor RimP N-terminal" evidence="4">
    <location>
        <begin position="31"/>
        <end position="74"/>
    </location>
</feature>
<evidence type="ECO:0000259" key="4">
    <source>
        <dbReference type="Pfam" id="PF02576"/>
    </source>
</evidence>
<comment type="subcellular location">
    <subcellularLocation>
        <location evidence="3">Cytoplasm</location>
    </subcellularLocation>
</comment>
<dbReference type="InterPro" id="IPR035956">
    <property type="entry name" value="RimP_N_sf"/>
</dbReference>
<dbReference type="Gene3D" id="3.30.300.70">
    <property type="entry name" value="RimP-like superfamily, N-terminal"/>
    <property type="match status" value="1"/>
</dbReference>
<evidence type="ECO:0000256" key="3">
    <source>
        <dbReference type="HAMAP-Rule" id="MF_01077"/>
    </source>
</evidence>